<dbReference type="Gene3D" id="1.10.10.10">
    <property type="entry name" value="Winged helix-like DNA-binding domain superfamily/Winged helix DNA-binding domain"/>
    <property type="match status" value="1"/>
</dbReference>
<dbReference type="InterPro" id="IPR050397">
    <property type="entry name" value="Env_Response_Regulators"/>
</dbReference>
<keyword evidence="1" id="KW-0805">Transcription regulation</keyword>
<dbReference type="Gene3D" id="2.60.120.10">
    <property type="entry name" value="Jelly Rolls"/>
    <property type="match status" value="1"/>
</dbReference>
<protein>
    <submittedName>
        <fullName evidence="5">Crp/Fnr family transcriptional regulator</fullName>
    </submittedName>
</protein>
<dbReference type="SMART" id="SM00419">
    <property type="entry name" value="HTH_CRP"/>
    <property type="match status" value="1"/>
</dbReference>
<dbReference type="InterPro" id="IPR018490">
    <property type="entry name" value="cNMP-bd_dom_sf"/>
</dbReference>
<name>A0ABT0BA37_9SPHN</name>
<comment type="caution">
    <text evidence="5">The sequence shown here is derived from an EMBL/GenBank/DDBJ whole genome shotgun (WGS) entry which is preliminary data.</text>
</comment>
<sequence length="229" mass="24685">MSHAPPSSSSSRPAHGLSLAELIEAEEGRGLLACFAERALGEGALFDQADRDQILIVRRGRLRVYLATHERELSLAYLAPGDVFSTHTRAQIVAQEETTLLLAPRRAIERELAAYPPLQAAVIRVLARTLGQSITLIEDLAFHSVRGRIARYLLRGLARRGEACAVGAQIRLELTVEEIAALLGTARQTASSELSAMIREGAIARLGRGNLVVLDPAALRAWAGEPQSG</sequence>
<reference evidence="5" key="1">
    <citation type="submission" date="2022-03" db="EMBL/GenBank/DDBJ databases">
        <title>Identification of a novel bacterium isolated from mangrove sediments.</title>
        <authorList>
            <person name="Pan X."/>
        </authorList>
    </citation>
    <scope>NUCLEOTIDE SEQUENCE</scope>
    <source>
        <strain evidence="5">B1949</strain>
    </source>
</reference>
<evidence type="ECO:0000256" key="2">
    <source>
        <dbReference type="ARBA" id="ARBA00023125"/>
    </source>
</evidence>
<evidence type="ECO:0000256" key="1">
    <source>
        <dbReference type="ARBA" id="ARBA00023015"/>
    </source>
</evidence>
<evidence type="ECO:0000256" key="3">
    <source>
        <dbReference type="ARBA" id="ARBA00023163"/>
    </source>
</evidence>
<dbReference type="InterPro" id="IPR012318">
    <property type="entry name" value="HTH_CRP"/>
</dbReference>
<dbReference type="InterPro" id="IPR036390">
    <property type="entry name" value="WH_DNA-bd_sf"/>
</dbReference>
<dbReference type="RefSeq" id="WP_244017341.1">
    <property type="nucleotide sequence ID" value="NZ_JALHLF010000009.1"/>
</dbReference>
<dbReference type="InterPro" id="IPR014710">
    <property type="entry name" value="RmlC-like_jellyroll"/>
</dbReference>
<feature type="domain" description="HTH crp-type" evidence="4">
    <location>
        <begin position="143"/>
        <end position="217"/>
    </location>
</feature>
<dbReference type="SUPFAM" id="SSF51206">
    <property type="entry name" value="cAMP-binding domain-like"/>
    <property type="match status" value="1"/>
</dbReference>
<dbReference type="SUPFAM" id="SSF46785">
    <property type="entry name" value="Winged helix' DNA-binding domain"/>
    <property type="match status" value="1"/>
</dbReference>
<dbReference type="PANTHER" id="PTHR24567:SF26">
    <property type="entry name" value="REGULATORY PROTEIN YEIL"/>
    <property type="match status" value="1"/>
</dbReference>
<dbReference type="Proteomes" id="UP001162881">
    <property type="component" value="Unassembled WGS sequence"/>
</dbReference>
<dbReference type="CDD" id="cd00038">
    <property type="entry name" value="CAP_ED"/>
    <property type="match status" value="1"/>
</dbReference>
<evidence type="ECO:0000259" key="4">
    <source>
        <dbReference type="PROSITE" id="PS51063"/>
    </source>
</evidence>
<proteinExistence type="predicted"/>
<keyword evidence="3" id="KW-0804">Transcription</keyword>
<organism evidence="5 6">
    <name type="scientific">Novosphingobium organovorum</name>
    <dbReference type="NCBI Taxonomy" id="2930092"/>
    <lineage>
        <taxon>Bacteria</taxon>
        <taxon>Pseudomonadati</taxon>
        <taxon>Pseudomonadota</taxon>
        <taxon>Alphaproteobacteria</taxon>
        <taxon>Sphingomonadales</taxon>
        <taxon>Sphingomonadaceae</taxon>
        <taxon>Novosphingobium</taxon>
    </lineage>
</organism>
<dbReference type="EMBL" id="JALHLF010000009">
    <property type="protein sequence ID" value="MCJ2181940.1"/>
    <property type="molecule type" value="Genomic_DNA"/>
</dbReference>
<evidence type="ECO:0000313" key="6">
    <source>
        <dbReference type="Proteomes" id="UP001162881"/>
    </source>
</evidence>
<dbReference type="InterPro" id="IPR036388">
    <property type="entry name" value="WH-like_DNA-bd_sf"/>
</dbReference>
<dbReference type="PROSITE" id="PS51063">
    <property type="entry name" value="HTH_CRP_2"/>
    <property type="match status" value="1"/>
</dbReference>
<evidence type="ECO:0000313" key="5">
    <source>
        <dbReference type="EMBL" id="MCJ2181940.1"/>
    </source>
</evidence>
<keyword evidence="2" id="KW-0238">DNA-binding</keyword>
<dbReference type="InterPro" id="IPR000595">
    <property type="entry name" value="cNMP-bd_dom"/>
</dbReference>
<dbReference type="PANTHER" id="PTHR24567">
    <property type="entry name" value="CRP FAMILY TRANSCRIPTIONAL REGULATORY PROTEIN"/>
    <property type="match status" value="1"/>
</dbReference>
<gene>
    <name evidence="5" type="ORF">MTR62_04375</name>
</gene>
<keyword evidence="6" id="KW-1185">Reference proteome</keyword>
<dbReference type="Pfam" id="PF13545">
    <property type="entry name" value="HTH_Crp_2"/>
    <property type="match status" value="1"/>
</dbReference>
<accession>A0ABT0BA37</accession>